<comment type="caution">
    <text evidence="1">The sequence shown here is derived from an EMBL/GenBank/DDBJ whole genome shotgun (WGS) entry which is preliminary data.</text>
</comment>
<dbReference type="EMBL" id="JARKIB010000280">
    <property type="protein sequence ID" value="KAJ7717192.1"/>
    <property type="molecule type" value="Genomic_DNA"/>
</dbReference>
<dbReference type="AlphaFoldDB" id="A0AAD7MHJ2"/>
<evidence type="ECO:0000313" key="2">
    <source>
        <dbReference type="Proteomes" id="UP001215598"/>
    </source>
</evidence>
<organism evidence="1 2">
    <name type="scientific">Mycena metata</name>
    <dbReference type="NCBI Taxonomy" id="1033252"/>
    <lineage>
        <taxon>Eukaryota</taxon>
        <taxon>Fungi</taxon>
        <taxon>Dikarya</taxon>
        <taxon>Basidiomycota</taxon>
        <taxon>Agaricomycotina</taxon>
        <taxon>Agaricomycetes</taxon>
        <taxon>Agaricomycetidae</taxon>
        <taxon>Agaricales</taxon>
        <taxon>Marasmiineae</taxon>
        <taxon>Mycenaceae</taxon>
        <taxon>Mycena</taxon>
    </lineage>
</organism>
<accession>A0AAD7MHJ2</accession>
<dbReference type="Proteomes" id="UP001215598">
    <property type="component" value="Unassembled WGS sequence"/>
</dbReference>
<evidence type="ECO:0000313" key="1">
    <source>
        <dbReference type="EMBL" id="KAJ7717192.1"/>
    </source>
</evidence>
<reference evidence="1" key="1">
    <citation type="submission" date="2023-03" db="EMBL/GenBank/DDBJ databases">
        <title>Massive genome expansion in bonnet fungi (Mycena s.s.) driven by repeated elements and novel gene families across ecological guilds.</title>
        <authorList>
            <consortium name="Lawrence Berkeley National Laboratory"/>
            <person name="Harder C.B."/>
            <person name="Miyauchi S."/>
            <person name="Viragh M."/>
            <person name="Kuo A."/>
            <person name="Thoen E."/>
            <person name="Andreopoulos B."/>
            <person name="Lu D."/>
            <person name="Skrede I."/>
            <person name="Drula E."/>
            <person name="Henrissat B."/>
            <person name="Morin E."/>
            <person name="Kohler A."/>
            <person name="Barry K."/>
            <person name="LaButti K."/>
            <person name="Morin E."/>
            <person name="Salamov A."/>
            <person name="Lipzen A."/>
            <person name="Mereny Z."/>
            <person name="Hegedus B."/>
            <person name="Baldrian P."/>
            <person name="Stursova M."/>
            <person name="Weitz H."/>
            <person name="Taylor A."/>
            <person name="Grigoriev I.V."/>
            <person name="Nagy L.G."/>
            <person name="Martin F."/>
            <person name="Kauserud H."/>
        </authorList>
    </citation>
    <scope>NUCLEOTIDE SEQUENCE</scope>
    <source>
        <strain evidence="1">CBHHK182m</strain>
    </source>
</reference>
<sequence>MAAVEFSHLLDAQLALNHYSLPAPPEDKDVGEPNNLHSQRWILLHTTIRSGVYTLKPHPKVNDNTFGYRDFVKLDGKFSNPSTDDNAPVTLPWIQVVAKPGKASRNEPLDINCYDDLCPVTENINPFPDSSIKITSPPHRVRRQVSPLRAQSPIEIDQEPVDPPLPPPLPPPLHPLLPPLELGVDILEPSNVEEWYENVCGMIRPVAAAHPFAYLHTKMIEAGGECLLDLIIYIETHFSTTSPFVMCNQDPQQEEVVGVRGTGQAPTSITHGADPERTIIRHAAMALSGHYHYWQQAPSLHMFRPVFTPGAIPIPQRIHTFRVHRMFLALHCLLLQHGPFPISISLLLCFIEGKEALLIPQNVLLHMDPGAHNILAPWYEFHQDTPVPPATNPSHPPNLIANTRAKAEHNGWKISAFATILLGHNAPWDLPECIAITEGFNFAVGALRFAETVDAVAAHLGQQIASRSPDHTTSYFVKLFMLCVDNCIHGVGHPPEMRVIKCGSDSDMTPVAHRWRIIFNFIGKDTCSLAVTPRRTAQAPRQADEPVTYLCYSAAQELQDDLSDVEARWAHPTNPYSVTFDEEDSDVAAAAISPIVEEVFDSDSETSSLHPFSPPARTLALPDECADSVEILDDPPAVASPLVQGQGEAICLTSPDPVVVAVICAELAFMRQIDVGLLIAEIGCLQGGGLGAAPLTTPATCGLVEQSAVATEPIESAPLLSSALYFPPIPGLPSRGFRCSKVQVVTHAPVTPDHTLFQHLSFGLLGQMLQGLRSRPDRYCIRTTNNPVDIVREDYTYWMHGFCELGGWVELENEDDPTLKLLTPVGPSAARSAALESCNFGAEVPVYVIYVYHEASSTIPPAAMLGSAPPTGPTTTPIAPAPPPAMPSTSASQALPAVAEYLHREYAIRLQRIKRVRTLACGTGYRHCTEEKNIDSICTVLGINLSARHLNIIQVAGEIAISFDNVVKVAGLKKATFAAT</sequence>
<proteinExistence type="predicted"/>
<name>A0AAD7MHJ2_9AGAR</name>
<protein>
    <submittedName>
        <fullName evidence="1">Uncharacterized protein</fullName>
    </submittedName>
</protein>
<keyword evidence="2" id="KW-1185">Reference proteome</keyword>
<gene>
    <name evidence="1" type="ORF">B0H16DRAFT_1476214</name>
</gene>